<keyword evidence="2" id="KW-1185">Reference proteome</keyword>
<sequence>MSISKKDLRTFLNLLNENGTYQLQKKDESLYRKVIEYFTTKSKSKTDLNIQRIDNLKKKGNSYLADCLYGNKIKKMKLELGDKRLLSLLKDYEFKIKGNLKLINEMYLKLKEKGLTEEDYKGYKKIKEMYKYIQNEEKREGGSVMESSVIDKDDKSIEGSMVDLSELVETSVLVGESGVKVDQSAIVNHNMVDDIQNEHLEVDQSTVQQPPSPNKKINFTNILIYSRFK</sequence>
<name>R0MIT1_NOSB1</name>
<gene>
    <name evidence="1" type="ORF">NBO_38g0011</name>
</gene>
<organism evidence="1 2">
    <name type="scientific">Nosema bombycis (strain CQ1 / CVCC 102059)</name>
    <name type="common">Microsporidian parasite</name>
    <name type="synonym">Pebrine of silkworm</name>
    <dbReference type="NCBI Taxonomy" id="578461"/>
    <lineage>
        <taxon>Eukaryota</taxon>
        <taxon>Fungi</taxon>
        <taxon>Fungi incertae sedis</taxon>
        <taxon>Microsporidia</taxon>
        <taxon>Nosematidae</taxon>
        <taxon>Nosema</taxon>
    </lineage>
</organism>
<dbReference type="EMBL" id="KB908946">
    <property type="protein sequence ID" value="EOB14100.1"/>
    <property type="molecule type" value="Genomic_DNA"/>
</dbReference>
<dbReference type="AlphaFoldDB" id="R0MIT1"/>
<dbReference type="VEuPathDB" id="MicrosporidiaDB:NBO_38g0011"/>
<evidence type="ECO:0000313" key="2">
    <source>
        <dbReference type="Proteomes" id="UP000016927"/>
    </source>
</evidence>
<dbReference type="HOGENOM" id="CLU_1210148_0_0_1"/>
<protein>
    <submittedName>
        <fullName evidence="1">Uncharacterized protein</fullName>
    </submittedName>
</protein>
<dbReference type="OrthoDB" id="10670193at2759"/>
<reference evidence="1 2" key="1">
    <citation type="journal article" date="2013" name="BMC Genomics">
        <title>Comparative genomics of parasitic silkworm microsporidia reveal an association between genome expansion and host adaptation.</title>
        <authorList>
            <person name="Pan G."/>
            <person name="Xu J."/>
            <person name="Li T."/>
            <person name="Xia Q."/>
            <person name="Liu S.L."/>
            <person name="Zhang G."/>
            <person name="Li S."/>
            <person name="Li C."/>
            <person name="Liu H."/>
            <person name="Yang L."/>
            <person name="Liu T."/>
            <person name="Zhang X."/>
            <person name="Wu Z."/>
            <person name="Fan W."/>
            <person name="Dang X."/>
            <person name="Xiang H."/>
            <person name="Tao M."/>
            <person name="Li Y."/>
            <person name="Hu J."/>
            <person name="Li Z."/>
            <person name="Lin L."/>
            <person name="Luo J."/>
            <person name="Geng L."/>
            <person name="Wang L."/>
            <person name="Long M."/>
            <person name="Wan Y."/>
            <person name="He N."/>
            <person name="Zhang Z."/>
            <person name="Lu C."/>
            <person name="Keeling P.J."/>
            <person name="Wang J."/>
            <person name="Xiang Z."/>
            <person name="Zhou Z."/>
        </authorList>
    </citation>
    <scope>NUCLEOTIDE SEQUENCE [LARGE SCALE GENOMIC DNA]</scope>
    <source>
        <strain evidence="2">CQ1 / CVCC 102059</strain>
    </source>
</reference>
<evidence type="ECO:0000313" key="1">
    <source>
        <dbReference type="EMBL" id="EOB14100.1"/>
    </source>
</evidence>
<dbReference type="Proteomes" id="UP000016927">
    <property type="component" value="Unassembled WGS sequence"/>
</dbReference>
<proteinExistence type="predicted"/>
<accession>R0MIT1</accession>